<dbReference type="Gramene" id="rna-AYBTSS11_LOCUS10402">
    <property type="protein sequence ID" value="CAJ1941671.1"/>
    <property type="gene ID" value="gene-AYBTSS11_LOCUS10402"/>
</dbReference>
<reference evidence="2" key="1">
    <citation type="submission" date="2023-10" db="EMBL/GenBank/DDBJ databases">
        <authorList>
            <person name="Domelevo Entfellner J.-B."/>
        </authorList>
    </citation>
    <scope>NUCLEOTIDE SEQUENCE</scope>
</reference>
<keyword evidence="3" id="KW-1185">Reference proteome</keyword>
<dbReference type="Proteomes" id="UP001189624">
    <property type="component" value="Chromosome 3"/>
</dbReference>
<name>A0AA86VGE2_9FABA</name>
<sequence>MKKKPDTIDVLTTLLAVEQHRVIIPNKHGEKLVGILHESGSREIVILCHGFRSSKQANALVNLAIALENARLSTFRFDFAGNGESDGSFQYGYYWREAEDLRAVIQHFHEANRGVSAIVGHSKGGGVVLLYASKYHDIKTVVNLSGRYDLKAGIEERLGKDHMERIKKDGFIDVERSGNFEYRVTLESLMDRLDTNMHEACLQIDKECRVLTVHGSSDKVVPAEDASKFAKIIPNHKLHIVEGADHSFTSHQDELASVVVNFIKETLHQDRAGSHFKKNPELDDGSIFPKPFVWYAEQQKVIITKRNDNKLVGILHESGTEEIVILCHGLRSTKEDDIMTNLATALENAGVSSFRFDFTGNGESEGSFEFGHYWREVDDLHDVVEHFHRANRIVIAIIGHSKGGSVVLLYASKYHDIKTVVNLSGRYDLTAGLEERLGKDYLERIRKDGFIDVTRSGTFDYRVTLDSLMDRLDTNMHEACLQIDKECSSDLLPSQVGEIIAVYKFMNTNYFERREFILVRDDDDDDDDDEDTVIPVEDASEFAKIIPNHKLHIIEGADHSYTNHQDELASVVVNCIKETLLQYRVDSNSRKVSQASMQATSYSQNLNMAQNPSLLQQKVIIQNKYGYKLVGILHESGTKEIVLLCHGGRASKENFIMTNLAAALENAGISSFRFDFTGNGESEGSFEIGGFWREADDVHAVAQHYLKANRTVIAIVGHSKGANAALLYASKYHDIKTIVNLSGSHDLKLGLESRFGKEFLERIRKEGFIELKAEPGGISYHITEESLKDRLNIIMLKECLHIDKECRIFTVHGSRDIQIPAVAALEFDKTLPNHKFHIIEGADHVFTDHQEELASVVVNFIRETLSKDRGASS</sequence>
<dbReference type="FunFam" id="3.40.50.1820:FF:000170">
    <property type="entry name" value="Alpha/beta-Hydrolases superfamily protein"/>
    <property type="match status" value="1"/>
</dbReference>
<gene>
    <name evidence="2" type="ORF">AYBTSS11_LOCUS10402</name>
</gene>
<protein>
    <recommendedName>
        <fullName evidence="1">Serine aminopeptidase S33 domain-containing protein</fullName>
    </recommendedName>
</protein>
<dbReference type="PANTHER" id="PTHR42886:SF53">
    <property type="entry name" value="ALPHA_BETA-HYDROLASES SUPERFAMILY PROTEIN"/>
    <property type="match status" value="1"/>
</dbReference>
<evidence type="ECO:0000313" key="3">
    <source>
        <dbReference type="Proteomes" id="UP001189624"/>
    </source>
</evidence>
<evidence type="ECO:0000313" key="2">
    <source>
        <dbReference type="EMBL" id="CAJ1941671.1"/>
    </source>
</evidence>
<dbReference type="Pfam" id="PF12146">
    <property type="entry name" value="Hydrolase_4"/>
    <property type="match status" value="3"/>
</dbReference>
<dbReference type="PANTHER" id="PTHR42886">
    <property type="entry name" value="RE40534P-RELATED"/>
    <property type="match status" value="1"/>
</dbReference>
<accession>A0AA86VGE2</accession>
<dbReference type="SUPFAM" id="SSF53474">
    <property type="entry name" value="alpha/beta-Hydrolases"/>
    <property type="match status" value="3"/>
</dbReference>
<feature type="domain" description="Serine aminopeptidase S33" evidence="1">
    <location>
        <begin position="41"/>
        <end position="151"/>
    </location>
</feature>
<dbReference type="InterPro" id="IPR022742">
    <property type="entry name" value="Hydrolase_4"/>
</dbReference>
<dbReference type="GO" id="GO:0005829">
    <property type="term" value="C:cytosol"/>
    <property type="evidence" value="ECO:0007669"/>
    <property type="project" value="TreeGrafter"/>
</dbReference>
<dbReference type="AlphaFoldDB" id="A0AA86VGE2"/>
<dbReference type="InterPro" id="IPR029058">
    <property type="entry name" value="AB_hydrolase_fold"/>
</dbReference>
<organism evidence="2 3">
    <name type="scientific">Sphenostylis stenocarpa</name>
    <dbReference type="NCBI Taxonomy" id="92480"/>
    <lineage>
        <taxon>Eukaryota</taxon>
        <taxon>Viridiplantae</taxon>
        <taxon>Streptophyta</taxon>
        <taxon>Embryophyta</taxon>
        <taxon>Tracheophyta</taxon>
        <taxon>Spermatophyta</taxon>
        <taxon>Magnoliopsida</taxon>
        <taxon>eudicotyledons</taxon>
        <taxon>Gunneridae</taxon>
        <taxon>Pentapetalae</taxon>
        <taxon>rosids</taxon>
        <taxon>fabids</taxon>
        <taxon>Fabales</taxon>
        <taxon>Fabaceae</taxon>
        <taxon>Papilionoideae</taxon>
        <taxon>50 kb inversion clade</taxon>
        <taxon>NPAAA clade</taxon>
        <taxon>indigoferoid/millettioid clade</taxon>
        <taxon>Phaseoleae</taxon>
        <taxon>Sphenostylis</taxon>
    </lineage>
</organism>
<dbReference type="EMBL" id="OY731400">
    <property type="protein sequence ID" value="CAJ1941671.1"/>
    <property type="molecule type" value="Genomic_DNA"/>
</dbReference>
<evidence type="ECO:0000259" key="1">
    <source>
        <dbReference type="Pfam" id="PF12146"/>
    </source>
</evidence>
<proteinExistence type="predicted"/>
<dbReference type="Gene3D" id="3.40.50.1820">
    <property type="entry name" value="alpha/beta hydrolase"/>
    <property type="match status" value="4"/>
</dbReference>
<feature type="domain" description="Serine aminopeptidase S33" evidence="1">
    <location>
        <begin position="321"/>
        <end position="424"/>
    </location>
</feature>
<feature type="domain" description="Serine aminopeptidase S33" evidence="1">
    <location>
        <begin position="638"/>
        <end position="763"/>
    </location>
</feature>